<evidence type="ECO:0000313" key="1">
    <source>
        <dbReference type="EMBL" id="KDN14054.1"/>
    </source>
</evidence>
<keyword evidence="2" id="KW-1185">Reference proteome</keyword>
<dbReference type="OrthoDB" id="8613074at2"/>
<dbReference type="Proteomes" id="UP000027170">
    <property type="component" value="Unassembled WGS sequence"/>
</dbReference>
<sequence>MNINAKARFGGLFQFEVRKSGTDKLVQKTGWMPNLVLDQGLDFMATEYWFQGCAVGTDGSKPYATQSGLGAQFAYKKNPESTGWGIYNKDGVLYYWLRKRFRFAAGTFNKTTLAEVAILSNSIKCWNRALITDTDGKQSTITLLSDEYLDVTCEVRCYINLEDVTGVVNVVDKNNVALMALDTITRPASIKYGDRLARDLDSPMSYWVRDNMASLGKNTLGDINSVVNDAFCSNSSVQPYVSGSYQCTADILFGLDTANNTDYRVFSTGNQYYPSWQVGFSAPIRKNSSQMFIFRVTLSWGRFNAS</sequence>
<evidence type="ECO:0000313" key="2">
    <source>
        <dbReference type="Proteomes" id="UP000027170"/>
    </source>
</evidence>
<organism evidence="1 2">
    <name type="scientific">Snodgrassella communis</name>
    <dbReference type="NCBI Taxonomy" id="2946699"/>
    <lineage>
        <taxon>Bacteria</taxon>
        <taxon>Pseudomonadati</taxon>
        <taxon>Pseudomonadota</taxon>
        <taxon>Betaproteobacteria</taxon>
        <taxon>Neisseriales</taxon>
        <taxon>Neisseriaceae</taxon>
        <taxon>Snodgrassella</taxon>
    </lineage>
</organism>
<reference evidence="1 2" key="1">
    <citation type="submission" date="2014-03" db="EMBL/GenBank/DDBJ databases">
        <title>The genomes of two eusocial bee gut symbionts.</title>
        <authorList>
            <person name="Kwong W.K."/>
            <person name="Engel P."/>
            <person name="Koch H."/>
            <person name="Moran N.A."/>
        </authorList>
    </citation>
    <scope>NUCLEOTIDE SEQUENCE [LARGE SCALE GENOMIC DNA]</scope>
    <source>
        <strain evidence="2">wkB29</strain>
    </source>
</reference>
<gene>
    <name evidence="1" type="ORF">SALWKB29_1956</name>
</gene>
<accession>A0A836MPC8</accession>
<name>A0A836MPC8_9NEIS</name>
<dbReference type="RefSeq" id="WP_037491805.1">
    <property type="nucleotide sequence ID" value="NZ_JFZV01000012.1"/>
</dbReference>
<dbReference type="EMBL" id="JFZV01000012">
    <property type="protein sequence ID" value="KDN14054.1"/>
    <property type="molecule type" value="Genomic_DNA"/>
</dbReference>
<comment type="caution">
    <text evidence="1">The sequence shown here is derived from an EMBL/GenBank/DDBJ whole genome shotgun (WGS) entry which is preliminary data.</text>
</comment>
<protein>
    <submittedName>
        <fullName evidence="1">Uncharacterized protein</fullName>
    </submittedName>
</protein>
<proteinExistence type="predicted"/>
<dbReference type="AlphaFoldDB" id="A0A836MPC8"/>